<dbReference type="OrthoDB" id="9804723at2"/>
<evidence type="ECO:0000256" key="3">
    <source>
        <dbReference type="ARBA" id="ARBA00022723"/>
    </source>
</evidence>
<dbReference type="GO" id="GO:0051536">
    <property type="term" value="F:iron-sulfur cluster binding"/>
    <property type="evidence" value="ECO:0007669"/>
    <property type="project" value="UniProtKB-KW"/>
</dbReference>
<gene>
    <name evidence="7" type="ORF">SAMN02745216_04814</name>
</gene>
<comment type="cofactor">
    <cofactor evidence="1">
        <name>[4Fe-4S] cluster</name>
        <dbReference type="ChEBI" id="CHEBI:49883"/>
    </cofactor>
</comment>
<keyword evidence="5" id="KW-0411">Iron-sulfur</keyword>
<evidence type="ECO:0000256" key="4">
    <source>
        <dbReference type="ARBA" id="ARBA00023004"/>
    </source>
</evidence>
<dbReference type="PANTHER" id="PTHR43409">
    <property type="entry name" value="ANAEROBIC MAGNESIUM-PROTOPORPHYRIN IX MONOMETHYL ESTER CYCLASE-RELATED"/>
    <property type="match status" value="1"/>
</dbReference>
<dbReference type="InterPro" id="IPR058240">
    <property type="entry name" value="rSAM_sf"/>
</dbReference>
<keyword evidence="8" id="KW-1185">Reference proteome</keyword>
<dbReference type="SFLD" id="SFLDS00029">
    <property type="entry name" value="Radical_SAM"/>
    <property type="match status" value="1"/>
</dbReference>
<dbReference type="GO" id="GO:0003824">
    <property type="term" value="F:catalytic activity"/>
    <property type="evidence" value="ECO:0007669"/>
    <property type="project" value="InterPro"/>
</dbReference>
<dbReference type="EMBL" id="FQZU01000052">
    <property type="protein sequence ID" value="SHL20445.1"/>
    <property type="molecule type" value="Genomic_DNA"/>
</dbReference>
<dbReference type="STRING" id="1121393.SAMN02745216_04814"/>
<dbReference type="SUPFAM" id="SSF102114">
    <property type="entry name" value="Radical SAM enzymes"/>
    <property type="match status" value="1"/>
</dbReference>
<dbReference type="Pfam" id="PF00561">
    <property type="entry name" value="Abhydrolase_1"/>
    <property type="match status" value="1"/>
</dbReference>
<keyword evidence="2" id="KW-0949">S-adenosyl-L-methionine</keyword>
<dbReference type="InterPro" id="IPR029058">
    <property type="entry name" value="AB_hydrolase_fold"/>
</dbReference>
<dbReference type="CDD" id="cd01335">
    <property type="entry name" value="Radical_SAM"/>
    <property type="match status" value="1"/>
</dbReference>
<dbReference type="GO" id="GO:0005829">
    <property type="term" value="C:cytosol"/>
    <property type="evidence" value="ECO:0007669"/>
    <property type="project" value="TreeGrafter"/>
</dbReference>
<feature type="domain" description="Radical SAM core" evidence="6">
    <location>
        <begin position="178"/>
        <end position="412"/>
    </location>
</feature>
<dbReference type="PROSITE" id="PS51918">
    <property type="entry name" value="RADICAL_SAM"/>
    <property type="match status" value="1"/>
</dbReference>
<protein>
    <submittedName>
        <fullName evidence="7">Haloalkane dehalogenase</fullName>
    </submittedName>
</protein>
<evidence type="ECO:0000259" key="6">
    <source>
        <dbReference type="PROSITE" id="PS51918"/>
    </source>
</evidence>
<dbReference type="SFLD" id="SFLDG01082">
    <property type="entry name" value="B12-binding_domain_containing"/>
    <property type="match status" value="1"/>
</dbReference>
<dbReference type="Proteomes" id="UP000183994">
    <property type="component" value="Unassembled WGS sequence"/>
</dbReference>
<sequence>MKRILLTNSIGPYETGWGEDVNDLFSARLTRAQGPFTAKSIFPAFALHLLAENLNADTTIMEWPTEELFHKELEKDYDYLGIQVKSVHLSQIAKMVKIARAVAPDTEIILGGYGVMHIFHPYPNDPLNDAQYLKENADHFCFQEGVTFFRKIIGQNPDDPISQVRQPMFEVTVQGGDHLARFPLSSTLVSLGCPNACEFCNTSHFFKFKKINVCTPEEAFASLKAANQRMAGQPSLFNMIWDEDFLLDRDYVLRLGELLQKDGLIGKVNLFCFASIKSISQYTVEELVRCGVGVLWIGVESKFEADILADHNFQKRVGRDVREVFEELHNHGILIIGSNILGLDFHNHQNILEDIDYFVSLKPDLYQVSPLRPCPGTTLYDRLMEDGRIEEEFRHQDTMLWSDVGLKHPNFKRGEIRKYFHLEHKRLLETNGPTILSVMDVMFKGYKTMVHSPDPFLQARAERCYFFGKKLAAGFLPVIPEMIPTPAVRERASRIHEQYRRYVGDFGVKEKAAQRVIGRLMRKRAAMTPPESYTPDYLVTRVKGPGAEPRVVKRQRPVRHVLSQASIKGLRKVLGLREHNAFPIKLKDIDDFPVEFKTMEIEGNRMNYVDEGQGETLLMLHGNPTWSYLYRHFIKDLKKDYRCVALDHLGYGLSDKPHYEDYSMEAHIRRLGKFIESLGLKDITLICQDWGGIIGLSYAARNKDLFSRLIPMNTTGFLPGSPKEFIQCLGAWAFPYLWSYKVPIAGKKMAMDWNVFLKAGMHLGIVNSRRQLHKKAMDGYLYPFQMVRDRTAIMKSVRQVPMGPLDKTWRLLRDTGRRLEGWDVRTQVIWGMKDPVFVPWFMEKFEEMLPNHAPSVKIATAGHFLQDDEPEIIIQEIRRFLKEKQLKRKKGGGKKRAA</sequence>
<dbReference type="GO" id="GO:0046872">
    <property type="term" value="F:metal ion binding"/>
    <property type="evidence" value="ECO:0007669"/>
    <property type="project" value="UniProtKB-KW"/>
</dbReference>
<dbReference type="InterPro" id="IPR013785">
    <property type="entry name" value="Aldolase_TIM"/>
</dbReference>
<name>A0A1M6YQR8_9BACT</name>
<dbReference type="PANTHER" id="PTHR43409:SF7">
    <property type="entry name" value="BLL1977 PROTEIN"/>
    <property type="match status" value="1"/>
</dbReference>
<reference evidence="8" key="1">
    <citation type="submission" date="2016-11" db="EMBL/GenBank/DDBJ databases">
        <authorList>
            <person name="Varghese N."/>
            <person name="Submissions S."/>
        </authorList>
    </citation>
    <scope>NUCLEOTIDE SEQUENCE [LARGE SCALE GENOMIC DNA]</scope>
    <source>
        <strain evidence="8">DSM 16219</strain>
    </source>
</reference>
<dbReference type="InterPro" id="IPR007197">
    <property type="entry name" value="rSAM"/>
</dbReference>
<dbReference type="InterPro" id="IPR006638">
    <property type="entry name" value="Elp3/MiaA/NifB-like_rSAM"/>
</dbReference>
<dbReference type="AlphaFoldDB" id="A0A1M6YQR8"/>
<dbReference type="Gene3D" id="3.20.20.70">
    <property type="entry name" value="Aldolase class I"/>
    <property type="match status" value="1"/>
</dbReference>
<evidence type="ECO:0000256" key="5">
    <source>
        <dbReference type="ARBA" id="ARBA00023014"/>
    </source>
</evidence>
<evidence type="ECO:0000256" key="2">
    <source>
        <dbReference type="ARBA" id="ARBA00022691"/>
    </source>
</evidence>
<accession>A0A1M6YQR8</accession>
<keyword evidence="4" id="KW-0408">Iron</keyword>
<evidence type="ECO:0000256" key="1">
    <source>
        <dbReference type="ARBA" id="ARBA00001966"/>
    </source>
</evidence>
<dbReference type="PRINTS" id="PR00412">
    <property type="entry name" value="EPOXHYDRLASE"/>
</dbReference>
<dbReference type="RefSeq" id="WP_073478795.1">
    <property type="nucleotide sequence ID" value="NZ_FQZU01000052.1"/>
</dbReference>
<dbReference type="Pfam" id="PF04055">
    <property type="entry name" value="Radical_SAM"/>
    <property type="match status" value="1"/>
</dbReference>
<dbReference type="InterPro" id="IPR000639">
    <property type="entry name" value="Epox_hydrolase-like"/>
</dbReference>
<keyword evidence="3" id="KW-0479">Metal-binding</keyword>
<dbReference type="InterPro" id="IPR051198">
    <property type="entry name" value="BchE-like"/>
</dbReference>
<evidence type="ECO:0000313" key="7">
    <source>
        <dbReference type="EMBL" id="SHL20445.1"/>
    </source>
</evidence>
<dbReference type="SUPFAM" id="SSF53474">
    <property type="entry name" value="alpha/beta-Hydrolases"/>
    <property type="match status" value="1"/>
</dbReference>
<evidence type="ECO:0000313" key="8">
    <source>
        <dbReference type="Proteomes" id="UP000183994"/>
    </source>
</evidence>
<dbReference type="Gene3D" id="3.40.50.1820">
    <property type="entry name" value="alpha/beta hydrolase"/>
    <property type="match status" value="1"/>
</dbReference>
<organism evidence="7 8">
    <name type="scientific">Desulfatibacillum alkenivorans DSM 16219</name>
    <dbReference type="NCBI Taxonomy" id="1121393"/>
    <lineage>
        <taxon>Bacteria</taxon>
        <taxon>Pseudomonadati</taxon>
        <taxon>Thermodesulfobacteriota</taxon>
        <taxon>Desulfobacteria</taxon>
        <taxon>Desulfobacterales</taxon>
        <taxon>Desulfatibacillaceae</taxon>
        <taxon>Desulfatibacillum</taxon>
    </lineage>
</organism>
<dbReference type="SMART" id="SM00729">
    <property type="entry name" value="Elp3"/>
    <property type="match status" value="1"/>
</dbReference>
<dbReference type="InterPro" id="IPR000073">
    <property type="entry name" value="AB_hydrolase_1"/>
</dbReference>
<proteinExistence type="predicted"/>